<evidence type="ECO:0000256" key="1">
    <source>
        <dbReference type="ARBA" id="ARBA00022884"/>
    </source>
</evidence>
<name>W6UU26_ECHGR</name>
<evidence type="ECO:0000256" key="2">
    <source>
        <dbReference type="PROSITE-ProRule" id="PRU00176"/>
    </source>
</evidence>
<dbReference type="OrthoDB" id="439808at2759"/>
<dbReference type="SUPFAM" id="SSF54928">
    <property type="entry name" value="RNA-binding domain, RBD"/>
    <property type="match status" value="2"/>
</dbReference>
<dbReference type="InterPro" id="IPR050886">
    <property type="entry name" value="RNA-binding_reg"/>
</dbReference>
<dbReference type="RefSeq" id="XP_024353078.1">
    <property type="nucleotide sequence ID" value="XM_024492404.1"/>
</dbReference>
<dbReference type="GeneID" id="36338870"/>
<keyword evidence="1 2" id="KW-0694">RNA-binding</keyword>
<gene>
    <name evidence="4" type="ORF">EGR_03155</name>
</gene>
<sequence length="346" mass="38400">MGATTKDGIFGAMENAIMELRAAASKALEAATANVEVTDVAGFEILDELVSRITNLSTEVGKVKDVHTSIEETKYGTVIECCIARDCNTDESRGFGFVTFREAAQATRALADRQHFIDGGPVHVRPYNLKKKEKKKEKEKLVIVSSVKLINVWRYMRPKGNVVLMYFGNEGDENVGHKDEGGGSGSRRDVNELRLSVGNLSTSTGQQALKEYFSRYGNVTGVDIILERKSGMPRGIAFVNMSTPQEVEAVLEARPHQLSGKAIIVRPAYLRASNQFGAVASVRLDQVMRKAFVVFSTTEAFQNMRRKYIISIDDEHILIRRVDGTCSVVNPLFSIKNVQAYYLYQT</sequence>
<feature type="domain" description="RRM" evidence="3">
    <location>
        <begin position="193"/>
        <end position="275"/>
    </location>
</feature>
<dbReference type="InterPro" id="IPR000504">
    <property type="entry name" value="RRM_dom"/>
</dbReference>
<organism evidence="4 5">
    <name type="scientific">Echinococcus granulosus</name>
    <name type="common">Hydatid tapeworm</name>
    <dbReference type="NCBI Taxonomy" id="6210"/>
    <lineage>
        <taxon>Eukaryota</taxon>
        <taxon>Metazoa</taxon>
        <taxon>Spiralia</taxon>
        <taxon>Lophotrochozoa</taxon>
        <taxon>Platyhelminthes</taxon>
        <taxon>Cestoda</taxon>
        <taxon>Eucestoda</taxon>
        <taxon>Cyclophyllidea</taxon>
        <taxon>Taeniidae</taxon>
        <taxon>Echinococcus</taxon>
        <taxon>Echinococcus granulosus group</taxon>
    </lineage>
</organism>
<dbReference type="InterPro" id="IPR012677">
    <property type="entry name" value="Nucleotide-bd_a/b_plait_sf"/>
</dbReference>
<dbReference type="PANTHER" id="PTHR48024">
    <property type="entry name" value="GEO13361P1-RELATED"/>
    <property type="match status" value="1"/>
</dbReference>
<evidence type="ECO:0000259" key="3">
    <source>
        <dbReference type="PROSITE" id="PS50102"/>
    </source>
</evidence>
<dbReference type="Pfam" id="PF00076">
    <property type="entry name" value="RRM_1"/>
    <property type="match status" value="2"/>
</dbReference>
<proteinExistence type="predicted"/>
<dbReference type="PANTHER" id="PTHR48024:SF56">
    <property type="entry name" value="HETEROGENEOUS NUCLEAR RIBONUCLEOPROTEIN A0"/>
    <property type="match status" value="1"/>
</dbReference>
<dbReference type="CTD" id="36338870"/>
<dbReference type="EMBL" id="APAU02000016">
    <property type="protein sequence ID" value="EUB61882.1"/>
    <property type="molecule type" value="Genomic_DNA"/>
</dbReference>
<dbReference type="InterPro" id="IPR035979">
    <property type="entry name" value="RBD_domain_sf"/>
</dbReference>
<dbReference type="GO" id="GO:0003723">
    <property type="term" value="F:RNA binding"/>
    <property type="evidence" value="ECO:0007669"/>
    <property type="project" value="UniProtKB-UniRule"/>
</dbReference>
<dbReference type="Gene3D" id="3.30.70.330">
    <property type="match status" value="2"/>
</dbReference>
<dbReference type="Proteomes" id="UP000019149">
    <property type="component" value="Unassembled WGS sequence"/>
</dbReference>
<accession>W6UU26</accession>
<dbReference type="STRING" id="6210.W6UU26"/>
<keyword evidence="5" id="KW-1185">Reference proteome</keyword>
<comment type="caution">
    <text evidence="4">The sequence shown here is derived from an EMBL/GenBank/DDBJ whole genome shotgun (WGS) entry which is preliminary data.</text>
</comment>
<dbReference type="SMART" id="SM00360">
    <property type="entry name" value="RRM"/>
    <property type="match status" value="2"/>
</dbReference>
<dbReference type="GO" id="GO:0005634">
    <property type="term" value="C:nucleus"/>
    <property type="evidence" value="ECO:0007669"/>
    <property type="project" value="TreeGrafter"/>
</dbReference>
<dbReference type="PROSITE" id="PS50102">
    <property type="entry name" value="RRM"/>
    <property type="match status" value="2"/>
</dbReference>
<protein>
    <submittedName>
        <fullName evidence="4">DAZ-associated protein</fullName>
    </submittedName>
</protein>
<reference evidence="4 5" key="1">
    <citation type="journal article" date="2013" name="Nat. Genet.">
        <title>The genome of the hydatid tapeworm Echinococcus granulosus.</title>
        <authorList>
            <person name="Zheng H."/>
            <person name="Zhang W."/>
            <person name="Zhang L."/>
            <person name="Zhang Z."/>
            <person name="Li J."/>
            <person name="Lu G."/>
            <person name="Zhu Y."/>
            <person name="Wang Y."/>
            <person name="Huang Y."/>
            <person name="Liu J."/>
            <person name="Kang H."/>
            <person name="Chen J."/>
            <person name="Wang L."/>
            <person name="Chen A."/>
            <person name="Yu S."/>
            <person name="Gao Z."/>
            <person name="Jin L."/>
            <person name="Gu W."/>
            <person name="Wang Z."/>
            <person name="Zhao L."/>
            <person name="Shi B."/>
            <person name="Wen H."/>
            <person name="Lin R."/>
            <person name="Jones M.K."/>
            <person name="Brejova B."/>
            <person name="Vinar T."/>
            <person name="Zhao G."/>
            <person name="McManus D.P."/>
            <person name="Chen Z."/>
            <person name="Zhou Y."/>
            <person name="Wang S."/>
        </authorList>
    </citation>
    <scope>NUCLEOTIDE SEQUENCE [LARGE SCALE GENOMIC DNA]</scope>
</reference>
<dbReference type="KEGG" id="egl:EGR_03155"/>
<evidence type="ECO:0000313" key="5">
    <source>
        <dbReference type="Proteomes" id="UP000019149"/>
    </source>
</evidence>
<evidence type="ECO:0000313" key="4">
    <source>
        <dbReference type="EMBL" id="EUB61882.1"/>
    </source>
</evidence>
<dbReference type="AlphaFoldDB" id="W6UU26"/>
<feature type="domain" description="RRM" evidence="3">
    <location>
        <begin position="46"/>
        <end position="134"/>
    </location>
</feature>